<dbReference type="Proteomes" id="UP000294003">
    <property type="component" value="Unassembled WGS sequence"/>
</dbReference>
<comment type="caution">
    <text evidence="2">The sequence shown here is derived from an EMBL/GenBank/DDBJ whole genome shotgun (WGS) entry which is preliminary data.</text>
</comment>
<proteinExistence type="predicted"/>
<gene>
    <name evidence="2" type="ORF">DL762_009515</name>
</gene>
<feature type="region of interest" description="Disordered" evidence="1">
    <location>
        <begin position="87"/>
        <end position="110"/>
    </location>
</feature>
<sequence>MASTSGNNNNDSNDDAAPQPQPPSSTEPERPELRGLKYIVHAVVQLEADAERINDIVVAEVMAAQRAMTARLLLARRAAEELVLRPEDPEDAAEDGTAAGGGGSGCVRPHPEDDLAKRVIEAMLVGLKDRPMKDVYDNLTRALNGHFSIWGNIERLRRSVQAATTPAEASR</sequence>
<feature type="compositionally biased region" description="Low complexity" evidence="1">
    <location>
        <begin position="1"/>
        <end position="18"/>
    </location>
</feature>
<protein>
    <submittedName>
        <fullName evidence="2">Uncharacterized protein</fullName>
    </submittedName>
</protein>
<name>A0ABY0GXU0_9PEZI</name>
<accession>A0ABY0GXU0</accession>
<evidence type="ECO:0000313" key="3">
    <source>
        <dbReference type="Proteomes" id="UP000294003"/>
    </source>
</evidence>
<feature type="region of interest" description="Disordered" evidence="1">
    <location>
        <begin position="1"/>
        <end position="32"/>
    </location>
</feature>
<keyword evidence="3" id="KW-1185">Reference proteome</keyword>
<organism evidence="2 3">
    <name type="scientific">Monosporascus cannonballus</name>
    <dbReference type="NCBI Taxonomy" id="155416"/>
    <lineage>
        <taxon>Eukaryota</taxon>
        <taxon>Fungi</taxon>
        <taxon>Dikarya</taxon>
        <taxon>Ascomycota</taxon>
        <taxon>Pezizomycotina</taxon>
        <taxon>Sordariomycetes</taxon>
        <taxon>Xylariomycetidae</taxon>
        <taxon>Xylariales</taxon>
        <taxon>Xylariales incertae sedis</taxon>
        <taxon>Monosporascus</taxon>
    </lineage>
</organism>
<evidence type="ECO:0000313" key="2">
    <source>
        <dbReference type="EMBL" id="RYO77053.1"/>
    </source>
</evidence>
<reference evidence="2 3" key="1">
    <citation type="submission" date="2018-06" db="EMBL/GenBank/DDBJ databases">
        <title>Complete Genomes of Monosporascus.</title>
        <authorList>
            <person name="Robinson A.J."/>
            <person name="Natvig D.O."/>
        </authorList>
    </citation>
    <scope>NUCLEOTIDE SEQUENCE [LARGE SCALE GENOMIC DNA]</scope>
    <source>
        <strain evidence="2 3">CBS 609.92</strain>
    </source>
</reference>
<evidence type="ECO:0000256" key="1">
    <source>
        <dbReference type="SAM" id="MobiDB-lite"/>
    </source>
</evidence>
<dbReference type="EMBL" id="QJNS01000506">
    <property type="protein sequence ID" value="RYO77053.1"/>
    <property type="molecule type" value="Genomic_DNA"/>
</dbReference>